<dbReference type="SUPFAM" id="SSF54427">
    <property type="entry name" value="NTF2-like"/>
    <property type="match status" value="1"/>
</dbReference>
<keyword evidence="4" id="KW-1185">Reference proteome</keyword>
<accession>A0ABT0RY29</accession>
<feature type="domain" description="DUF4440" evidence="2">
    <location>
        <begin position="39"/>
        <end position="151"/>
    </location>
</feature>
<evidence type="ECO:0000256" key="1">
    <source>
        <dbReference type="SAM" id="SignalP"/>
    </source>
</evidence>
<dbReference type="InterPro" id="IPR027843">
    <property type="entry name" value="DUF4440"/>
</dbReference>
<reference evidence="3" key="1">
    <citation type="submission" date="2022-05" db="EMBL/GenBank/DDBJ databases">
        <authorList>
            <person name="Jo J.-H."/>
            <person name="Im W.-T."/>
        </authorList>
    </citation>
    <scope>NUCLEOTIDE SEQUENCE</scope>
    <source>
        <strain evidence="3">SE220</strain>
    </source>
</reference>
<dbReference type="EMBL" id="JAMGBE010000001">
    <property type="protein sequence ID" value="MCL6728519.1"/>
    <property type="molecule type" value="Genomic_DNA"/>
</dbReference>
<feature type="chain" id="PRO_5047056010" evidence="1">
    <location>
        <begin position="18"/>
        <end position="170"/>
    </location>
</feature>
<keyword evidence="1" id="KW-0732">Signal</keyword>
<protein>
    <submittedName>
        <fullName evidence="3">DUF4440 domain-containing protein</fullName>
    </submittedName>
</protein>
<evidence type="ECO:0000259" key="2">
    <source>
        <dbReference type="Pfam" id="PF14534"/>
    </source>
</evidence>
<gene>
    <name evidence="3" type="ORF">LZ538_00420</name>
</gene>
<dbReference type="Pfam" id="PF14534">
    <property type="entry name" value="DUF4440"/>
    <property type="match status" value="1"/>
</dbReference>
<dbReference type="RefSeq" id="WP_249830029.1">
    <property type="nucleotide sequence ID" value="NZ_JAMGBE010000001.1"/>
</dbReference>
<dbReference type="Gene3D" id="3.10.450.50">
    <property type="match status" value="1"/>
</dbReference>
<evidence type="ECO:0000313" key="3">
    <source>
        <dbReference type="EMBL" id="MCL6728519.1"/>
    </source>
</evidence>
<dbReference type="InterPro" id="IPR032710">
    <property type="entry name" value="NTF2-like_dom_sf"/>
</dbReference>
<proteinExistence type="predicted"/>
<comment type="caution">
    <text evidence="3">The sequence shown here is derived from an EMBL/GenBank/DDBJ whole genome shotgun (WGS) entry which is preliminary data.</text>
</comment>
<evidence type="ECO:0000313" key="4">
    <source>
        <dbReference type="Proteomes" id="UP001165342"/>
    </source>
</evidence>
<dbReference type="PROSITE" id="PS51257">
    <property type="entry name" value="PROKAR_LIPOPROTEIN"/>
    <property type="match status" value="1"/>
</dbReference>
<dbReference type="Proteomes" id="UP001165342">
    <property type="component" value="Unassembled WGS sequence"/>
</dbReference>
<name>A0ABT0RY29_9SPHN</name>
<organism evidence="3 4">
    <name type="scientific">Sphingomonas hankyongi</name>
    <dbReference type="NCBI Taxonomy" id="2908209"/>
    <lineage>
        <taxon>Bacteria</taxon>
        <taxon>Pseudomonadati</taxon>
        <taxon>Pseudomonadota</taxon>
        <taxon>Alphaproteobacteria</taxon>
        <taxon>Sphingomonadales</taxon>
        <taxon>Sphingomonadaceae</taxon>
        <taxon>Sphingomonas</taxon>
    </lineage>
</organism>
<sequence>MKTAFTLTLAAAALALAGCDHHAKGEHHGADTAKIADEIKAKEAQWEKDYGAKDVNALAGQYSGDAAMAGPGDPLATSDAERRRLLGGLTSDPNFALEFSSDRILVAKSGDLASSRGHYSLTMTDKATNKPVSSTGSYLTVYRKEDDGSWKAVDDLITPGPAAATPAAAQ</sequence>
<feature type="signal peptide" evidence="1">
    <location>
        <begin position="1"/>
        <end position="17"/>
    </location>
</feature>